<protein>
    <recommendedName>
        <fullName evidence="3">SpoIIAA-like</fullName>
    </recommendedName>
</protein>
<keyword evidence="2" id="KW-1185">Reference proteome</keyword>
<evidence type="ECO:0000313" key="2">
    <source>
        <dbReference type="Proteomes" id="UP000185924"/>
    </source>
</evidence>
<accession>A0A1N6WHJ2</accession>
<organism evidence="1 2">
    <name type="scientific">Pontibacter lucknowensis</name>
    <dbReference type="NCBI Taxonomy" id="1077936"/>
    <lineage>
        <taxon>Bacteria</taxon>
        <taxon>Pseudomonadati</taxon>
        <taxon>Bacteroidota</taxon>
        <taxon>Cytophagia</taxon>
        <taxon>Cytophagales</taxon>
        <taxon>Hymenobacteraceae</taxon>
        <taxon>Pontibacter</taxon>
    </lineage>
</organism>
<proteinExistence type="predicted"/>
<reference evidence="2" key="1">
    <citation type="submission" date="2017-01" db="EMBL/GenBank/DDBJ databases">
        <authorList>
            <person name="Varghese N."/>
            <person name="Submissions S."/>
        </authorList>
    </citation>
    <scope>NUCLEOTIDE SEQUENCE [LARGE SCALE GENOMIC DNA]</scope>
    <source>
        <strain evidence="2">DM9</strain>
    </source>
</reference>
<dbReference type="OrthoDB" id="851057at2"/>
<sequence length="147" mass="17114">MVISDSSYALVTYLKEADVLSISWKLKPDTDQFRNLYWQVLQFVKTNPKICYYSTDISRIGPFDAEQEIWLSREYYPQVSDIIGVDIYAAVIFSEGHFKALVNNYIASQLLPVHDFIHFNYFTDKAEAMDWLLYMQKGQDLAMVAKS</sequence>
<dbReference type="AlphaFoldDB" id="A0A1N6WHJ2"/>
<dbReference type="Proteomes" id="UP000185924">
    <property type="component" value="Unassembled WGS sequence"/>
</dbReference>
<evidence type="ECO:0000313" key="1">
    <source>
        <dbReference type="EMBL" id="SIQ89450.1"/>
    </source>
</evidence>
<gene>
    <name evidence="1" type="ORF">SAMN05421545_1540</name>
</gene>
<name>A0A1N6WHJ2_9BACT</name>
<dbReference type="EMBL" id="FTNM01000002">
    <property type="protein sequence ID" value="SIQ89450.1"/>
    <property type="molecule type" value="Genomic_DNA"/>
</dbReference>
<evidence type="ECO:0008006" key="3">
    <source>
        <dbReference type="Google" id="ProtNLM"/>
    </source>
</evidence>
<dbReference type="RefSeq" id="WP_076421670.1">
    <property type="nucleotide sequence ID" value="NZ_FTNM01000002.1"/>
</dbReference>